<dbReference type="InterPro" id="IPR025159">
    <property type="entry name" value="AbiEi_N"/>
</dbReference>
<organism evidence="2 3">
    <name type="scientific">Candidatus Neptunichlamydia vexilliferae</name>
    <dbReference type="NCBI Taxonomy" id="1651774"/>
    <lineage>
        <taxon>Bacteria</taxon>
        <taxon>Pseudomonadati</taxon>
        <taxon>Chlamydiota</taxon>
        <taxon>Chlamydiia</taxon>
        <taxon>Parachlamydiales</taxon>
        <taxon>Simkaniaceae</taxon>
        <taxon>Candidatus Neptunichlamydia</taxon>
    </lineage>
</organism>
<evidence type="ECO:0000313" key="3">
    <source>
        <dbReference type="Proteomes" id="UP001194714"/>
    </source>
</evidence>
<evidence type="ECO:0000313" key="2">
    <source>
        <dbReference type="EMBL" id="MBF5059160.1"/>
    </source>
</evidence>
<dbReference type="Proteomes" id="UP001194714">
    <property type="component" value="Unassembled WGS sequence"/>
</dbReference>
<gene>
    <name evidence="2" type="ORF">NEPTK9_000668</name>
</gene>
<proteinExistence type="predicted"/>
<dbReference type="RefSeq" id="WP_194847458.1">
    <property type="nucleotide sequence ID" value="NZ_JAAEJV010000012.1"/>
</dbReference>
<dbReference type="Pfam" id="PF13338">
    <property type="entry name" value="AbiEi_4"/>
    <property type="match status" value="1"/>
</dbReference>
<protein>
    <recommendedName>
        <fullName evidence="1">AbiEi antitoxin N-terminal domain-containing protein</fullName>
    </recommendedName>
</protein>
<keyword evidence="3" id="KW-1185">Reference proteome</keyword>
<reference evidence="2 3" key="1">
    <citation type="submission" date="2020-01" db="EMBL/GenBank/DDBJ databases">
        <title>Draft genome sequence of Cand. Neptunochlamydia vexilliferae K9.</title>
        <authorList>
            <person name="Schulz F."/>
            <person name="Koestlbacher S."/>
            <person name="Wascher F."/>
            <person name="Pizzetti I."/>
            <person name="Horn M."/>
        </authorList>
    </citation>
    <scope>NUCLEOTIDE SEQUENCE [LARGE SCALE GENOMIC DNA]</scope>
    <source>
        <strain evidence="2 3">K9</strain>
    </source>
</reference>
<comment type="caution">
    <text evidence="2">The sequence shown here is derived from an EMBL/GenBank/DDBJ whole genome shotgun (WGS) entry which is preliminary data.</text>
</comment>
<name>A0ABS0AYW1_9BACT</name>
<accession>A0ABS0AYW1</accession>
<dbReference type="EMBL" id="JAAEJV010000012">
    <property type="protein sequence ID" value="MBF5059160.1"/>
    <property type="molecule type" value="Genomic_DNA"/>
</dbReference>
<sequence>MKKKSKRALAKEIFRKAGGILRMSEALKLGIHRRELYSLRDSGELEVISRGLYRLTEIPLPSLPDFIPIAKKVPSGVICLISALSFHEITTQIPHFVYVALPRSAHKPAISYPLMRYFWYTEKLLMTGVEKHMVDGCTIKIFDIEKTLIDCLKFRNKIGADVVYEALKMYWERKGANLDKLFKYAKLFRMENVLRPIMETITSG</sequence>
<evidence type="ECO:0000259" key="1">
    <source>
        <dbReference type="Pfam" id="PF13338"/>
    </source>
</evidence>
<feature type="domain" description="AbiEi antitoxin N-terminal" evidence="1">
    <location>
        <begin position="11"/>
        <end position="56"/>
    </location>
</feature>